<feature type="transmembrane region" description="Helical" evidence="7">
    <location>
        <begin position="275"/>
        <end position="297"/>
    </location>
</feature>
<evidence type="ECO:0000256" key="3">
    <source>
        <dbReference type="ARBA" id="ARBA00022692"/>
    </source>
</evidence>
<keyword evidence="5 7" id="KW-0472">Membrane</keyword>
<feature type="non-terminal residue" evidence="9">
    <location>
        <position position="613"/>
    </location>
</feature>
<gene>
    <name evidence="9" type="primary">LOC106013231</name>
</gene>
<evidence type="ECO:0000256" key="1">
    <source>
        <dbReference type="ARBA" id="ARBA00004141"/>
    </source>
</evidence>
<sequence length="613" mass="65695">MFGGRRVLRQVMLVLEMLGLEASVILEVVLMVTNLQALGVPIQFSTLPVTISSAVGIIALPALGILMDRCASSTTAKAKILVFVSAVTICGVAFVIIGNLGKLFRVPSIYGSSTKTSFKLSSNLTLLNSDPSSEFTSAALSPWLNTTNHSSGLLRKSDANFNSASGLSYDVGNHSGLRATTPTGGSTGGGLPYYAWFAMVGYGMIDVGYDASNCFLKTFSLACTPPKEQSSILVKHVLLASVGGSFMCVFGLLGIGDYLTQGTTFDPNSAHVATVSSVSLVLTVVTLVSTLVTGLCCSHPSPESWEADIEVAKENGTEKTHLVNSHEKSVTSRRSPRSLSESHAALSCNGSRHGGSEPHNEATSEQSLYDSVGDRFHSFRGLPHKTLSDGHLDRIPIQEVPEESESGSSAPTPVKKDRAGFMGFLHRQKKQILINLTTFFVLGSLYSFEVYSTNFVSLRIYGGDPNAPLGSVLYTKFLKGVDMGTAGTLTYYISFTFFTFFLETALSKLGCIRVMWLAVSSFAALAMTLALWPRLWLYFLSSVWLGCFRSVVNTVPFILVNQISQQQNGDKNTGVAIAVVSAMLPCTFTMCSAIMGPLMHVTNDAGAPIYYSS</sequence>
<dbReference type="InterPro" id="IPR036259">
    <property type="entry name" value="MFS_trans_sf"/>
</dbReference>
<keyword evidence="8" id="KW-1185">Reference proteome</keyword>
<evidence type="ECO:0000256" key="2">
    <source>
        <dbReference type="ARBA" id="ARBA00022448"/>
    </source>
</evidence>
<evidence type="ECO:0000256" key="7">
    <source>
        <dbReference type="SAM" id="Phobius"/>
    </source>
</evidence>
<organism evidence="8 9">
    <name type="scientific">Aplysia californica</name>
    <name type="common">California sea hare</name>
    <dbReference type="NCBI Taxonomy" id="6500"/>
    <lineage>
        <taxon>Eukaryota</taxon>
        <taxon>Metazoa</taxon>
        <taxon>Spiralia</taxon>
        <taxon>Lophotrochozoa</taxon>
        <taxon>Mollusca</taxon>
        <taxon>Gastropoda</taxon>
        <taxon>Heterobranchia</taxon>
        <taxon>Euthyneura</taxon>
        <taxon>Tectipleura</taxon>
        <taxon>Aplysiida</taxon>
        <taxon>Aplysioidea</taxon>
        <taxon>Aplysiidae</taxon>
        <taxon>Aplysia</taxon>
    </lineage>
</organism>
<keyword evidence="2" id="KW-0813">Transport</keyword>
<dbReference type="SUPFAM" id="SSF103473">
    <property type="entry name" value="MFS general substrate transporter"/>
    <property type="match status" value="1"/>
</dbReference>
<feature type="transmembrane region" description="Helical" evidence="7">
    <location>
        <begin position="237"/>
        <end position="255"/>
    </location>
</feature>
<evidence type="ECO:0000256" key="5">
    <source>
        <dbReference type="ARBA" id="ARBA00023136"/>
    </source>
</evidence>
<dbReference type="Proteomes" id="UP000694888">
    <property type="component" value="Unplaced"/>
</dbReference>
<feature type="region of interest" description="Disordered" evidence="6">
    <location>
        <begin position="317"/>
        <end position="367"/>
    </location>
</feature>
<feature type="transmembrane region" description="Helical" evidence="7">
    <location>
        <begin position="572"/>
        <end position="595"/>
    </location>
</feature>
<evidence type="ECO:0000313" key="9">
    <source>
        <dbReference type="RefSeq" id="XP_012943832.2"/>
    </source>
</evidence>
<proteinExistence type="predicted"/>
<feature type="transmembrane region" description="Helical" evidence="7">
    <location>
        <begin position="12"/>
        <end position="32"/>
    </location>
</feature>
<reference evidence="9" key="1">
    <citation type="submission" date="2025-08" db="UniProtKB">
        <authorList>
            <consortium name="RefSeq"/>
        </authorList>
    </citation>
    <scope>IDENTIFICATION</scope>
</reference>
<accession>A0ABM1AA89</accession>
<feature type="transmembrane region" description="Helical" evidence="7">
    <location>
        <begin position="483"/>
        <end position="502"/>
    </location>
</feature>
<feature type="transmembrane region" description="Helical" evidence="7">
    <location>
        <begin position="78"/>
        <end position="97"/>
    </location>
</feature>
<dbReference type="RefSeq" id="XP_012943832.2">
    <property type="nucleotide sequence ID" value="XM_013088378.2"/>
</dbReference>
<feature type="transmembrane region" description="Helical" evidence="7">
    <location>
        <begin position="538"/>
        <end position="560"/>
    </location>
</feature>
<keyword evidence="4 7" id="KW-1133">Transmembrane helix</keyword>
<evidence type="ECO:0000256" key="6">
    <source>
        <dbReference type="SAM" id="MobiDB-lite"/>
    </source>
</evidence>
<feature type="compositionally biased region" description="Basic and acidic residues" evidence="6">
    <location>
        <begin position="317"/>
        <end position="330"/>
    </location>
</feature>
<protein>
    <submittedName>
        <fullName evidence="9">Uncharacterized protein LOC106013231</fullName>
    </submittedName>
</protein>
<dbReference type="GeneID" id="106013231"/>
<dbReference type="PANTHER" id="PTHR19432">
    <property type="entry name" value="SUGAR TRANSPORTER"/>
    <property type="match status" value="1"/>
</dbReference>
<comment type="subcellular location">
    <subcellularLocation>
        <location evidence="1">Membrane</location>
        <topology evidence="1">Multi-pass membrane protein</topology>
    </subcellularLocation>
</comment>
<evidence type="ECO:0000313" key="8">
    <source>
        <dbReference type="Proteomes" id="UP000694888"/>
    </source>
</evidence>
<feature type="transmembrane region" description="Helical" evidence="7">
    <location>
        <begin position="193"/>
        <end position="216"/>
    </location>
</feature>
<keyword evidence="3 7" id="KW-0812">Transmembrane</keyword>
<feature type="transmembrane region" description="Helical" evidence="7">
    <location>
        <begin position="514"/>
        <end position="532"/>
    </location>
</feature>
<dbReference type="PANTHER" id="PTHR19432:SF35">
    <property type="entry name" value="SOLUTE CARRIER FAMILY 45 MEMBER 3 ISOFORM X1"/>
    <property type="match status" value="1"/>
</dbReference>
<feature type="transmembrane region" description="Helical" evidence="7">
    <location>
        <begin position="44"/>
        <end position="66"/>
    </location>
</feature>
<feature type="transmembrane region" description="Helical" evidence="7">
    <location>
        <begin position="432"/>
        <end position="448"/>
    </location>
</feature>
<evidence type="ECO:0000256" key="4">
    <source>
        <dbReference type="ARBA" id="ARBA00022989"/>
    </source>
</evidence>
<name>A0ABM1AA89_APLCA</name>